<reference evidence="5" key="1">
    <citation type="journal article" date="2019" name="Int. J. Syst. Evol. Microbiol.">
        <title>The Global Catalogue of Microorganisms (GCM) 10K type strain sequencing project: providing services to taxonomists for standard genome sequencing and annotation.</title>
        <authorList>
            <consortium name="The Broad Institute Genomics Platform"/>
            <consortium name="The Broad Institute Genome Sequencing Center for Infectious Disease"/>
            <person name="Wu L."/>
            <person name="Ma J."/>
        </authorList>
    </citation>
    <scope>NUCLEOTIDE SEQUENCE [LARGE SCALE GENOMIC DNA]</scope>
    <source>
        <strain evidence="5">JCM 19635</strain>
    </source>
</reference>
<evidence type="ECO:0000313" key="5">
    <source>
        <dbReference type="Proteomes" id="UP001596513"/>
    </source>
</evidence>
<evidence type="ECO:0000256" key="2">
    <source>
        <dbReference type="SAM" id="MobiDB-lite"/>
    </source>
</evidence>
<feature type="domain" description="PA14" evidence="3">
    <location>
        <begin position="34"/>
        <end position="188"/>
    </location>
</feature>
<keyword evidence="1" id="KW-0732">Signal</keyword>
<dbReference type="PANTHER" id="PTHR46769">
    <property type="entry name" value="POLYCYSTIC KIDNEY AND HEPATIC DISEASE 1 (AUTOSOMAL RECESSIVE)-LIKE 1"/>
    <property type="match status" value="1"/>
</dbReference>
<protein>
    <submittedName>
        <fullName evidence="4">DUF6443 domain-containing protein</fullName>
    </submittedName>
</protein>
<accession>A0ABW2UDE8</accession>
<dbReference type="SUPFAM" id="SSF56988">
    <property type="entry name" value="Anthrax protective antigen"/>
    <property type="match status" value="1"/>
</dbReference>
<dbReference type="InterPro" id="IPR011658">
    <property type="entry name" value="PA14_dom"/>
</dbReference>
<name>A0ABW2UDE8_9BACT</name>
<evidence type="ECO:0000259" key="3">
    <source>
        <dbReference type="PROSITE" id="PS51820"/>
    </source>
</evidence>
<dbReference type="InterPro" id="IPR045619">
    <property type="entry name" value="DUF6443"/>
</dbReference>
<organism evidence="4 5">
    <name type="scientific">Hymenobacter humi</name>
    <dbReference type="NCBI Taxonomy" id="1411620"/>
    <lineage>
        <taxon>Bacteria</taxon>
        <taxon>Pseudomonadati</taxon>
        <taxon>Bacteroidota</taxon>
        <taxon>Cytophagia</taxon>
        <taxon>Cytophagales</taxon>
        <taxon>Hymenobacteraceae</taxon>
        <taxon>Hymenobacter</taxon>
    </lineage>
</organism>
<gene>
    <name evidence="4" type="ORF">ACFQT0_26120</name>
</gene>
<dbReference type="InterPro" id="IPR037524">
    <property type="entry name" value="PA14/GLEYA"/>
</dbReference>
<dbReference type="Gene3D" id="2.60.120.1560">
    <property type="match status" value="1"/>
</dbReference>
<dbReference type="PROSITE" id="PS51820">
    <property type="entry name" value="PA14"/>
    <property type="match status" value="1"/>
</dbReference>
<evidence type="ECO:0000256" key="1">
    <source>
        <dbReference type="ARBA" id="ARBA00022729"/>
    </source>
</evidence>
<comment type="caution">
    <text evidence="4">The sequence shown here is derived from an EMBL/GenBank/DDBJ whole genome shotgun (WGS) entry which is preliminary data.</text>
</comment>
<evidence type="ECO:0000313" key="4">
    <source>
        <dbReference type="EMBL" id="MFC7670462.1"/>
    </source>
</evidence>
<dbReference type="PANTHER" id="PTHR46769:SF2">
    <property type="entry name" value="FIBROCYSTIN-L ISOFORM 2 PRECURSOR-RELATED"/>
    <property type="match status" value="1"/>
</dbReference>
<proteinExistence type="predicted"/>
<dbReference type="Proteomes" id="UP001596513">
    <property type="component" value="Unassembled WGS sequence"/>
</dbReference>
<dbReference type="Pfam" id="PF07691">
    <property type="entry name" value="PA14"/>
    <property type="match status" value="1"/>
</dbReference>
<dbReference type="Pfam" id="PF20041">
    <property type="entry name" value="DUF6443"/>
    <property type="match status" value="1"/>
</dbReference>
<sequence length="322" mass="34567">MRTRRPAPRRTSTSCAPGCRACPCCPWPRPLPPAPTQVILREEWANVPGGALADVPVHLAPTGTAYLNQLEAPAASGFNYAARVRGYLVAPLTGAYTFWIVGDDAAELYLSPDQDPAHKVLIASCLDYTSSAHDFDRYPAQRSATIQLLANQRYYVEARHKQSWGPGYLAVAWTLPTGARQEPIPATALEPLLDAPADAAPTWPVSAAARTTQYLDGLGRPVQTVQHEASPSLRDLVQPQAYDALGREPRQYLPYAADVTATPANAVGPAGFRYRALTEQAAFYRSTGVPGGGQGPPDPDFAGRGVARTGRAYAETQFEASP</sequence>
<dbReference type="RefSeq" id="WP_380206193.1">
    <property type="nucleotide sequence ID" value="NZ_JBHTEK010000002.1"/>
</dbReference>
<dbReference type="SMART" id="SM00758">
    <property type="entry name" value="PA14"/>
    <property type="match status" value="1"/>
</dbReference>
<dbReference type="InterPro" id="IPR052387">
    <property type="entry name" value="Fibrocystin"/>
</dbReference>
<dbReference type="EMBL" id="JBHTEK010000002">
    <property type="protein sequence ID" value="MFC7670462.1"/>
    <property type="molecule type" value="Genomic_DNA"/>
</dbReference>
<keyword evidence="5" id="KW-1185">Reference proteome</keyword>
<feature type="region of interest" description="Disordered" evidence="2">
    <location>
        <begin position="287"/>
        <end position="322"/>
    </location>
</feature>